<dbReference type="CDD" id="cd14869">
    <property type="entry name" value="uS7_Bacteria"/>
    <property type="match status" value="1"/>
</dbReference>
<keyword evidence="4 6" id="KW-0689">Ribosomal protein</keyword>
<dbReference type="NCBIfam" id="TIGR01029">
    <property type="entry name" value="rpsG_bact"/>
    <property type="match status" value="1"/>
</dbReference>
<evidence type="ECO:0000313" key="8">
    <source>
        <dbReference type="EMBL" id="PIR07602.1"/>
    </source>
</evidence>
<dbReference type="InterPro" id="IPR023798">
    <property type="entry name" value="Ribosomal_uS7_dom"/>
</dbReference>
<comment type="subunit">
    <text evidence="6">Part of the 30S ribosomal subunit. Contacts proteins S9 and S11.</text>
</comment>
<evidence type="ECO:0000259" key="7">
    <source>
        <dbReference type="Pfam" id="PF00177"/>
    </source>
</evidence>
<evidence type="ECO:0000256" key="6">
    <source>
        <dbReference type="HAMAP-Rule" id="MF_00480"/>
    </source>
</evidence>
<evidence type="ECO:0000256" key="3">
    <source>
        <dbReference type="ARBA" id="ARBA00022884"/>
    </source>
</evidence>
<evidence type="ECO:0000256" key="5">
    <source>
        <dbReference type="ARBA" id="ARBA00023274"/>
    </source>
</evidence>
<evidence type="ECO:0000256" key="1">
    <source>
        <dbReference type="ARBA" id="ARBA00007151"/>
    </source>
</evidence>
<comment type="caution">
    <text evidence="8">The sequence shown here is derived from an EMBL/GenBank/DDBJ whole genome shotgun (WGS) entry which is preliminary data.</text>
</comment>
<sequence>MRKRNYYKKREFIPDYQYGRIDVSRFISYLMKGGKKTTAEKILFKTFDLIKNQTKTDPIKVFEKALENASPLQEVVSRRIGGANYQIPRDIRPERKFFLVCHWIINAAKTKKGKPMAEKLAEELIAASKNEGAAIKKKQDTHRMAEANRAFASFLRTR</sequence>
<dbReference type="EMBL" id="PCWR01000007">
    <property type="protein sequence ID" value="PIR07602.1"/>
    <property type="molecule type" value="Genomic_DNA"/>
</dbReference>
<comment type="function">
    <text evidence="6">One of the primary rRNA binding proteins, it binds directly to 16S rRNA where it nucleates assembly of the head domain of the 30S subunit. Is located at the subunit interface close to the decoding center, probably blocks exit of the E-site tRNA.</text>
</comment>
<dbReference type="GO" id="GO:0003735">
    <property type="term" value="F:structural constituent of ribosome"/>
    <property type="evidence" value="ECO:0007669"/>
    <property type="project" value="InterPro"/>
</dbReference>
<reference evidence="8 9" key="1">
    <citation type="submission" date="2017-09" db="EMBL/GenBank/DDBJ databases">
        <title>Depth-based differentiation of microbial function through sediment-hosted aquifers and enrichment of novel symbionts in the deep terrestrial subsurface.</title>
        <authorList>
            <person name="Probst A.J."/>
            <person name="Ladd B."/>
            <person name="Jarett J.K."/>
            <person name="Geller-Mcgrath D.E."/>
            <person name="Sieber C.M."/>
            <person name="Emerson J.B."/>
            <person name="Anantharaman K."/>
            <person name="Thomas B.C."/>
            <person name="Malmstrom R."/>
            <person name="Stieglmeier M."/>
            <person name="Klingl A."/>
            <person name="Woyke T."/>
            <person name="Ryan C.M."/>
            <person name="Banfield J.F."/>
        </authorList>
    </citation>
    <scope>NUCLEOTIDE SEQUENCE [LARGE SCALE GENOMIC DNA]</scope>
    <source>
        <strain evidence="8">CG11_big_fil_rev_8_21_14_0_20_38_23</strain>
    </source>
</reference>
<dbReference type="GO" id="GO:0015935">
    <property type="term" value="C:small ribosomal subunit"/>
    <property type="evidence" value="ECO:0007669"/>
    <property type="project" value="InterPro"/>
</dbReference>
<accession>A0A2H0NFD5</accession>
<dbReference type="GO" id="GO:0000049">
    <property type="term" value="F:tRNA binding"/>
    <property type="evidence" value="ECO:0007669"/>
    <property type="project" value="UniProtKB-UniRule"/>
</dbReference>
<dbReference type="Gene3D" id="1.10.455.10">
    <property type="entry name" value="Ribosomal protein S7 domain"/>
    <property type="match status" value="1"/>
</dbReference>
<keyword evidence="3 6" id="KW-0694">RNA-binding</keyword>
<evidence type="ECO:0000256" key="2">
    <source>
        <dbReference type="ARBA" id="ARBA00022730"/>
    </source>
</evidence>
<keyword evidence="2 6" id="KW-0699">rRNA-binding</keyword>
<feature type="domain" description="Small ribosomal subunit protein uS7" evidence="7">
    <location>
        <begin position="4"/>
        <end position="149"/>
    </location>
</feature>
<dbReference type="Pfam" id="PF00177">
    <property type="entry name" value="Ribosomal_S7"/>
    <property type="match status" value="1"/>
</dbReference>
<evidence type="ECO:0000256" key="4">
    <source>
        <dbReference type="ARBA" id="ARBA00022980"/>
    </source>
</evidence>
<keyword evidence="6" id="KW-0820">tRNA-binding</keyword>
<name>A0A2H0NFD5_9BACT</name>
<dbReference type="GO" id="GO:0019843">
    <property type="term" value="F:rRNA binding"/>
    <property type="evidence" value="ECO:0007669"/>
    <property type="project" value="UniProtKB-UniRule"/>
</dbReference>
<dbReference type="SUPFAM" id="SSF47973">
    <property type="entry name" value="Ribosomal protein S7"/>
    <property type="match status" value="1"/>
</dbReference>
<organism evidence="8 9">
    <name type="scientific">Candidatus Jorgensenbacteria bacterium CG11_big_fil_rev_8_21_14_0_20_38_23</name>
    <dbReference type="NCBI Taxonomy" id="1974594"/>
    <lineage>
        <taxon>Bacteria</taxon>
        <taxon>Candidatus Joergenseniibacteriota</taxon>
    </lineage>
</organism>
<dbReference type="PANTHER" id="PTHR11205">
    <property type="entry name" value="RIBOSOMAL PROTEIN S7"/>
    <property type="match status" value="1"/>
</dbReference>
<dbReference type="PIRSF" id="PIRSF002122">
    <property type="entry name" value="RPS7p_RPS7a_RPS5e_RPS7o"/>
    <property type="match status" value="1"/>
</dbReference>
<evidence type="ECO:0000313" key="9">
    <source>
        <dbReference type="Proteomes" id="UP000228867"/>
    </source>
</evidence>
<proteinExistence type="inferred from homology"/>
<dbReference type="GO" id="GO:0006412">
    <property type="term" value="P:translation"/>
    <property type="evidence" value="ECO:0007669"/>
    <property type="project" value="UniProtKB-UniRule"/>
</dbReference>
<comment type="similarity">
    <text evidence="1 6">Belongs to the universal ribosomal protein uS7 family.</text>
</comment>
<gene>
    <name evidence="6" type="primary">rpsG</name>
    <name evidence="8" type="ORF">COV54_00335</name>
</gene>
<dbReference type="Proteomes" id="UP000228867">
    <property type="component" value="Unassembled WGS sequence"/>
</dbReference>
<dbReference type="InterPro" id="IPR000235">
    <property type="entry name" value="Ribosomal_uS7"/>
</dbReference>
<dbReference type="AlphaFoldDB" id="A0A2H0NFD5"/>
<keyword evidence="5 6" id="KW-0687">Ribonucleoprotein</keyword>
<protein>
    <recommendedName>
        <fullName evidence="6">Small ribosomal subunit protein uS7</fullName>
    </recommendedName>
</protein>
<dbReference type="InterPro" id="IPR036823">
    <property type="entry name" value="Ribosomal_uS7_dom_sf"/>
</dbReference>
<dbReference type="InterPro" id="IPR005717">
    <property type="entry name" value="Ribosomal_uS7_bac/org-type"/>
</dbReference>
<dbReference type="HAMAP" id="MF_00480_B">
    <property type="entry name" value="Ribosomal_uS7_B"/>
    <property type="match status" value="1"/>
</dbReference>